<dbReference type="PANTHER" id="PTHR42760">
    <property type="entry name" value="SHORT-CHAIN DEHYDROGENASES/REDUCTASES FAMILY MEMBER"/>
    <property type="match status" value="1"/>
</dbReference>
<dbReference type="EC" id="1.1.1.-" evidence="4"/>
<evidence type="ECO:0000313" key="5">
    <source>
        <dbReference type="Proteomes" id="UP001596039"/>
    </source>
</evidence>
<dbReference type="GO" id="GO:0016491">
    <property type="term" value="F:oxidoreductase activity"/>
    <property type="evidence" value="ECO:0007669"/>
    <property type="project" value="UniProtKB-KW"/>
</dbReference>
<dbReference type="InterPro" id="IPR036291">
    <property type="entry name" value="NAD(P)-bd_dom_sf"/>
</dbReference>
<comment type="caution">
    <text evidence="4">The sequence shown here is derived from an EMBL/GenBank/DDBJ whole genome shotgun (WGS) entry which is preliminary data.</text>
</comment>
<keyword evidence="5" id="KW-1185">Reference proteome</keyword>
<dbReference type="NCBIfam" id="NF005559">
    <property type="entry name" value="PRK07231.1"/>
    <property type="match status" value="1"/>
</dbReference>
<evidence type="ECO:0000256" key="1">
    <source>
        <dbReference type="ARBA" id="ARBA00006484"/>
    </source>
</evidence>
<protein>
    <submittedName>
        <fullName evidence="4">SDR family NAD(P)-dependent oxidoreductase</fullName>
        <ecNumber evidence="4">1.1.1.-</ecNumber>
    </submittedName>
</protein>
<sequence length="253" mass="26190">MNGHQLAGRVAVVTGGGRGIGAAICAHLAAAGASVAVVDRDGQLAQARAAELAADGYRAVAVELDVSAVGDHDAALDEVECELGPVRILVNNAGVGVHAAFLEVTPEDWDRVHALNARGTFFFAQNAARRMVAHGAGGSIINVTSVVAERVWMPNTAYAASKAAVRTVTEYGAAELGRFGIRVNNLCPGPTDTPLSAPRYLDPEFRKSMLEVLPLGRIGSPDDLGRAAVFLAGDDSSFTTGSTLFVEGGRRVG</sequence>
<dbReference type="Gene3D" id="3.40.50.720">
    <property type="entry name" value="NAD(P)-binding Rossmann-like Domain"/>
    <property type="match status" value="1"/>
</dbReference>
<dbReference type="Pfam" id="PF13561">
    <property type="entry name" value="adh_short_C2"/>
    <property type="match status" value="1"/>
</dbReference>
<comment type="similarity">
    <text evidence="1">Belongs to the short-chain dehydrogenases/reductases (SDR) family.</text>
</comment>
<proteinExistence type="inferred from homology"/>
<reference evidence="5" key="1">
    <citation type="journal article" date="2019" name="Int. J. Syst. Evol. Microbiol.">
        <title>The Global Catalogue of Microorganisms (GCM) 10K type strain sequencing project: providing services to taxonomists for standard genome sequencing and annotation.</title>
        <authorList>
            <consortium name="The Broad Institute Genomics Platform"/>
            <consortium name="The Broad Institute Genome Sequencing Center for Infectious Disease"/>
            <person name="Wu L."/>
            <person name="Ma J."/>
        </authorList>
    </citation>
    <scope>NUCLEOTIDE SEQUENCE [LARGE SCALE GENOMIC DNA]</scope>
    <source>
        <strain evidence="5">CGMCC 4.6997</strain>
    </source>
</reference>
<organism evidence="4 5">
    <name type="scientific">Lysinimonas soli</name>
    <dbReference type="NCBI Taxonomy" id="1074233"/>
    <lineage>
        <taxon>Bacteria</taxon>
        <taxon>Bacillati</taxon>
        <taxon>Actinomycetota</taxon>
        <taxon>Actinomycetes</taxon>
        <taxon>Micrococcales</taxon>
        <taxon>Microbacteriaceae</taxon>
        <taxon>Lysinimonas</taxon>
    </lineage>
</organism>
<dbReference type="PRINTS" id="PR00080">
    <property type="entry name" value="SDRFAMILY"/>
</dbReference>
<evidence type="ECO:0000259" key="3">
    <source>
        <dbReference type="SMART" id="SM00822"/>
    </source>
</evidence>
<dbReference type="SMART" id="SM00822">
    <property type="entry name" value="PKS_KR"/>
    <property type="match status" value="1"/>
</dbReference>
<evidence type="ECO:0000256" key="2">
    <source>
        <dbReference type="ARBA" id="ARBA00023002"/>
    </source>
</evidence>
<evidence type="ECO:0000313" key="4">
    <source>
        <dbReference type="EMBL" id="MFC5502467.1"/>
    </source>
</evidence>
<accession>A0ABW0NQT7</accession>
<dbReference type="PANTHER" id="PTHR42760:SF133">
    <property type="entry name" value="3-OXOACYL-[ACYL-CARRIER-PROTEIN] REDUCTASE"/>
    <property type="match status" value="1"/>
</dbReference>
<gene>
    <name evidence="4" type="ORF">ACFPJ4_09475</name>
</gene>
<dbReference type="SUPFAM" id="SSF51735">
    <property type="entry name" value="NAD(P)-binding Rossmann-fold domains"/>
    <property type="match status" value="1"/>
</dbReference>
<dbReference type="InterPro" id="IPR057326">
    <property type="entry name" value="KR_dom"/>
</dbReference>
<dbReference type="RefSeq" id="WP_386740160.1">
    <property type="nucleotide sequence ID" value="NZ_JBHSMG010000002.1"/>
</dbReference>
<feature type="domain" description="Ketoreductase" evidence="3">
    <location>
        <begin position="9"/>
        <end position="189"/>
    </location>
</feature>
<keyword evidence="2 4" id="KW-0560">Oxidoreductase</keyword>
<dbReference type="InterPro" id="IPR002347">
    <property type="entry name" value="SDR_fam"/>
</dbReference>
<dbReference type="EMBL" id="JBHSMG010000002">
    <property type="protein sequence ID" value="MFC5502467.1"/>
    <property type="molecule type" value="Genomic_DNA"/>
</dbReference>
<dbReference type="Proteomes" id="UP001596039">
    <property type="component" value="Unassembled WGS sequence"/>
</dbReference>
<name>A0ABW0NQT7_9MICO</name>
<dbReference type="PRINTS" id="PR00081">
    <property type="entry name" value="GDHRDH"/>
</dbReference>